<protein>
    <recommendedName>
        <fullName evidence="1">Aminoglycoside phosphotransferase domain-containing protein</fullName>
    </recommendedName>
</protein>
<reference evidence="2" key="1">
    <citation type="submission" date="2021-01" db="EMBL/GenBank/DDBJ databases">
        <title>Whole genome shotgun sequence of Actinocatenispora rupis NBRC 107355.</title>
        <authorList>
            <person name="Komaki H."/>
            <person name="Tamura T."/>
        </authorList>
    </citation>
    <scope>NUCLEOTIDE SEQUENCE</scope>
    <source>
        <strain evidence="2">NBRC 107355</strain>
    </source>
</reference>
<comment type="caution">
    <text evidence="2">The sequence shown here is derived from an EMBL/GenBank/DDBJ whole genome shotgun (WGS) entry which is preliminary data.</text>
</comment>
<dbReference type="Proteomes" id="UP000612808">
    <property type="component" value="Unassembled WGS sequence"/>
</dbReference>
<accession>A0A8J3JCK4</accession>
<proteinExistence type="predicted"/>
<gene>
    <name evidence="2" type="ORF">Aru02nite_32370</name>
</gene>
<dbReference type="InterPro" id="IPR011009">
    <property type="entry name" value="Kinase-like_dom_sf"/>
</dbReference>
<feature type="domain" description="Aminoglycoside phosphotransferase" evidence="1">
    <location>
        <begin position="123"/>
        <end position="167"/>
    </location>
</feature>
<keyword evidence="3" id="KW-1185">Reference proteome</keyword>
<evidence type="ECO:0000313" key="3">
    <source>
        <dbReference type="Proteomes" id="UP000612808"/>
    </source>
</evidence>
<evidence type="ECO:0000313" key="2">
    <source>
        <dbReference type="EMBL" id="GID12348.1"/>
    </source>
</evidence>
<dbReference type="Pfam" id="PF01636">
    <property type="entry name" value="APH"/>
    <property type="match status" value="1"/>
</dbReference>
<dbReference type="InterPro" id="IPR002575">
    <property type="entry name" value="Aminoglycoside_PTrfase"/>
</dbReference>
<dbReference type="RefSeq" id="WP_239076718.1">
    <property type="nucleotide sequence ID" value="NZ_BAAAZM010000009.1"/>
</dbReference>
<sequence length="260" mass="28744">MDEDLEEVRLTGGFVNDVVRVGDTVRRSAGPWTPAVHELLRHLETVGFPYSPRVLGMDDRGREVLSYLDGVSATRPWPAVLRADDGLRQIGALVRRLRAAVATFVPSPYARWRSGVAWRPGLLLRHGDLAPWNTLWRGDRLVGLLDWDFAEPAPPLWDVAQAAWYAVPLRGGDKGWQVSGFTAEPDHRHRLDVLCRAAGADPAAVLDALVRLQATERARTLDLGTAGVEPYAGFLGRGDLAELDAEAAWLHDRRTRLLSP</sequence>
<dbReference type="EMBL" id="BOMB01000017">
    <property type="protein sequence ID" value="GID12348.1"/>
    <property type="molecule type" value="Genomic_DNA"/>
</dbReference>
<dbReference type="SUPFAM" id="SSF56112">
    <property type="entry name" value="Protein kinase-like (PK-like)"/>
    <property type="match status" value="1"/>
</dbReference>
<organism evidence="2 3">
    <name type="scientific">Actinocatenispora rupis</name>
    <dbReference type="NCBI Taxonomy" id="519421"/>
    <lineage>
        <taxon>Bacteria</taxon>
        <taxon>Bacillati</taxon>
        <taxon>Actinomycetota</taxon>
        <taxon>Actinomycetes</taxon>
        <taxon>Micromonosporales</taxon>
        <taxon>Micromonosporaceae</taxon>
        <taxon>Actinocatenispora</taxon>
    </lineage>
</organism>
<dbReference type="Gene3D" id="3.90.1200.10">
    <property type="match status" value="1"/>
</dbReference>
<dbReference type="AlphaFoldDB" id="A0A8J3JCK4"/>
<name>A0A8J3JCK4_9ACTN</name>
<evidence type="ECO:0000259" key="1">
    <source>
        <dbReference type="Pfam" id="PF01636"/>
    </source>
</evidence>